<dbReference type="InterPro" id="IPR036805">
    <property type="entry name" value="Tscrpt_elong_fac_GreA/B_N_sf"/>
</dbReference>
<dbReference type="Gene3D" id="1.10.287.180">
    <property type="entry name" value="Transcription elongation factor, GreA/GreB, N-terminal domain"/>
    <property type="match status" value="1"/>
</dbReference>
<dbReference type="InterPro" id="IPR018151">
    <property type="entry name" value="TF_GreA/GreB_CS"/>
</dbReference>
<evidence type="ECO:0000256" key="1">
    <source>
        <dbReference type="ARBA" id="ARBA00008213"/>
    </source>
</evidence>
<comment type="similarity">
    <text evidence="1 8 9">Belongs to the GreA/GreB family.</text>
</comment>
<evidence type="ECO:0000259" key="11">
    <source>
        <dbReference type="Pfam" id="PF03449"/>
    </source>
</evidence>
<dbReference type="InterPro" id="IPR023459">
    <property type="entry name" value="Tscrpt_elong_fac_GreA/B_fam"/>
</dbReference>
<organism evidence="12 13">
    <name type="scientific">Pelagerythrobacter marensis</name>
    <dbReference type="NCBI Taxonomy" id="543877"/>
    <lineage>
        <taxon>Bacteria</taxon>
        <taxon>Pseudomonadati</taxon>
        <taxon>Pseudomonadota</taxon>
        <taxon>Alphaproteobacteria</taxon>
        <taxon>Sphingomonadales</taxon>
        <taxon>Erythrobacteraceae</taxon>
        <taxon>Pelagerythrobacter</taxon>
    </lineage>
</organism>
<keyword evidence="5 8" id="KW-0804">Transcription</keyword>
<evidence type="ECO:0000256" key="3">
    <source>
        <dbReference type="ARBA" id="ARBA00023015"/>
    </source>
</evidence>
<evidence type="ECO:0000256" key="7">
    <source>
        <dbReference type="ARBA" id="ARBA00030776"/>
    </source>
</evidence>
<feature type="domain" description="Transcription elongation factor GreA/GreB N-terminal" evidence="11">
    <location>
        <begin position="7"/>
        <end position="76"/>
    </location>
</feature>
<keyword evidence="3 8" id="KW-0805">Transcription regulation</keyword>
<dbReference type="InterPro" id="IPR022691">
    <property type="entry name" value="Tscrpt_elong_fac_GreA/B_N"/>
</dbReference>
<evidence type="ECO:0000313" key="12">
    <source>
        <dbReference type="EMBL" id="WWA46937.1"/>
    </source>
</evidence>
<dbReference type="SUPFAM" id="SSF54534">
    <property type="entry name" value="FKBP-like"/>
    <property type="match status" value="1"/>
</dbReference>
<dbReference type="InterPro" id="IPR006359">
    <property type="entry name" value="Tscrpt_elong_fac_GreA"/>
</dbReference>
<dbReference type="NCBIfam" id="NF001264">
    <property type="entry name" value="PRK00226.1-5"/>
    <property type="match status" value="1"/>
</dbReference>
<reference evidence="12 13" key="1">
    <citation type="submission" date="2024-02" db="EMBL/GenBank/DDBJ databases">
        <title>The whole genome sequence of five bacterial samples isolated from Abu Dhabi Sabkha-shore region.</title>
        <authorList>
            <person name="Sudalaimuthuasari N."/>
            <person name="Sarfraz B."/>
            <person name="Tuyisabe J.D."/>
            <person name="Mugisha Ntwali L.D.M."/>
            <person name="Ali A.I.A.A."/>
            <person name="Almansoori S.Z.A."/>
            <person name="Alajami H.S.A."/>
            <person name="Almeqbaali A.A.S."/>
            <person name="Kundu B."/>
            <person name="Saeed E.E."/>
            <person name="Sukumarinath V."/>
            <person name="Mishra A.K."/>
            <person name="Hazzouri K.M."/>
            <person name="Almaskari R."/>
            <person name="Sharma A.K."/>
            <person name="Amiri K.M.A."/>
        </authorList>
    </citation>
    <scope>NUCLEOTIDE SEQUENCE [LARGE SCALE GENOMIC DNA]</scope>
    <source>
        <strain evidence="13">kcgeb_sd</strain>
    </source>
</reference>
<keyword evidence="13" id="KW-1185">Reference proteome</keyword>
<gene>
    <name evidence="8 12" type="primary">greA</name>
    <name evidence="12" type="ORF">V5F89_11825</name>
</gene>
<dbReference type="Gene3D" id="3.10.50.30">
    <property type="entry name" value="Transcription elongation factor, GreA/GreB, C-terminal domain"/>
    <property type="match status" value="1"/>
</dbReference>
<evidence type="ECO:0000256" key="5">
    <source>
        <dbReference type="ARBA" id="ARBA00023163"/>
    </source>
</evidence>
<keyword evidence="12" id="KW-0648">Protein biosynthesis</keyword>
<dbReference type="Pfam" id="PF03449">
    <property type="entry name" value="GreA_GreB_N"/>
    <property type="match status" value="1"/>
</dbReference>
<evidence type="ECO:0000256" key="4">
    <source>
        <dbReference type="ARBA" id="ARBA00023125"/>
    </source>
</evidence>
<dbReference type="Pfam" id="PF01272">
    <property type="entry name" value="GreA_GreB"/>
    <property type="match status" value="1"/>
</dbReference>
<evidence type="ECO:0000256" key="6">
    <source>
        <dbReference type="ARBA" id="ARBA00024916"/>
    </source>
</evidence>
<protein>
    <recommendedName>
        <fullName evidence="2 8">Transcription elongation factor GreA</fullName>
    </recommendedName>
    <alternativeName>
        <fullName evidence="7 8">Transcript cleavage factor GreA</fullName>
    </alternativeName>
</protein>
<sequence length="158" mass="17446">MATMEKVPMLAEGYERLTADLKQLRAERPKIVDAIEEARAHGDLSENAEYHAAKERQGQVEAQIAEIEDRVSRAQIIDPTTLSGDKIVFGATVTLLDDDDKPVKYQIVGQTEADANRGRISYNSPLGRALIGKSVGDEIEVTVPSGDKFYLVDKIEFI</sequence>
<dbReference type="EMBL" id="CP144918">
    <property type="protein sequence ID" value="WWA46937.1"/>
    <property type="molecule type" value="Genomic_DNA"/>
</dbReference>
<dbReference type="PIRSF" id="PIRSF006092">
    <property type="entry name" value="GreA_GreB"/>
    <property type="match status" value="1"/>
</dbReference>
<dbReference type="InterPro" id="IPR028624">
    <property type="entry name" value="Tscrpt_elong_fac_GreA/B"/>
</dbReference>
<dbReference type="NCBIfam" id="NF001261">
    <property type="entry name" value="PRK00226.1-2"/>
    <property type="match status" value="1"/>
</dbReference>
<dbReference type="NCBIfam" id="NF001263">
    <property type="entry name" value="PRK00226.1-4"/>
    <property type="match status" value="1"/>
</dbReference>
<evidence type="ECO:0000313" key="13">
    <source>
        <dbReference type="Proteomes" id="UP001335183"/>
    </source>
</evidence>
<dbReference type="RefSeq" id="WP_338445829.1">
    <property type="nucleotide sequence ID" value="NZ_CP144918.1"/>
</dbReference>
<feature type="domain" description="Transcription elongation factor GreA/GreB C-terminal" evidence="10">
    <location>
        <begin position="84"/>
        <end position="156"/>
    </location>
</feature>
<dbReference type="PANTHER" id="PTHR30437:SF4">
    <property type="entry name" value="TRANSCRIPTION ELONGATION FACTOR GREA"/>
    <property type="match status" value="1"/>
</dbReference>
<dbReference type="GO" id="GO:0003746">
    <property type="term" value="F:translation elongation factor activity"/>
    <property type="evidence" value="ECO:0007669"/>
    <property type="project" value="UniProtKB-KW"/>
</dbReference>
<evidence type="ECO:0000259" key="10">
    <source>
        <dbReference type="Pfam" id="PF01272"/>
    </source>
</evidence>
<accession>A0ABZ2D584</accession>
<name>A0ABZ2D584_9SPHN</name>
<evidence type="ECO:0000256" key="9">
    <source>
        <dbReference type="RuleBase" id="RU000556"/>
    </source>
</evidence>
<dbReference type="PROSITE" id="PS00830">
    <property type="entry name" value="GREAB_2"/>
    <property type="match status" value="1"/>
</dbReference>
<comment type="function">
    <text evidence="6 8 9">Necessary for efficient RNA polymerase transcription elongation past template-encoded arresting sites. The arresting sites in DNA have the property of trapping a certain fraction of elongating RNA polymerases that pass through, resulting in locked ternary complexes. Cleavage of the nascent transcript by cleavage factors such as GreA or GreB allows the resumption of elongation from the new 3'terminus. GreA releases sequences of 2 to 3 nucleotides.</text>
</comment>
<dbReference type="PANTHER" id="PTHR30437">
    <property type="entry name" value="TRANSCRIPTION ELONGATION FACTOR GREA"/>
    <property type="match status" value="1"/>
</dbReference>
<keyword evidence="4 8" id="KW-0238">DNA-binding</keyword>
<proteinExistence type="inferred from homology"/>
<dbReference type="NCBIfam" id="TIGR01462">
    <property type="entry name" value="greA"/>
    <property type="match status" value="1"/>
</dbReference>
<keyword evidence="12" id="KW-0251">Elongation factor</keyword>
<dbReference type="HAMAP" id="MF_00105">
    <property type="entry name" value="GreA_GreB"/>
    <property type="match status" value="1"/>
</dbReference>
<dbReference type="InterPro" id="IPR001437">
    <property type="entry name" value="Tscrpt_elong_fac_GreA/B_C"/>
</dbReference>
<dbReference type="Proteomes" id="UP001335183">
    <property type="component" value="Chromosome"/>
</dbReference>
<dbReference type="SUPFAM" id="SSF46557">
    <property type="entry name" value="GreA transcript cleavage protein, N-terminal domain"/>
    <property type="match status" value="1"/>
</dbReference>
<dbReference type="InterPro" id="IPR036953">
    <property type="entry name" value="GreA/GreB_C_sf"/>
</dbReference>
<evidence type="ECO:0000256" key="8">
    <source>
        <dbReference type="HAMAP-Rule" id="MF_00105"/>
    </source>
</evidence>
<evidence type="ECO:0000256" key="2">
    <source>
        <dbReference type="ARBA" id="ARBA00013729"/>
    </source>
</evidence>